<dbReference type="GO" id="GO:0046983">
    <property type="term" value="F:protein dimerization activity"/>
    <property type="evidence" value="ECO:0007669"/>
    <property type="project" value="InterPro"/>
</dbReference>
<dbReference type="Proteomes" id="UP001215280">
    <property type="component" value="Unassembled WGS sequence"/>
</dbReference>
<evidence type="ECO:0000313" key="2">
    <source>
        <dbReference type="EMBL" id="KAJ7744248.1"/>
    </source>
</evidence>
<comment type="caution">
    <text evidence="2">The sequence shown here is derived from an EMBL/GenBank/DDBJ whole genome shotgun (WGS) entry which is preliminary data.</text>
</comment>
<evidence type="ECO:0000313" key="3">
    <source>
        <dbReference type="EMBL" id="KAJ7744253.1"/>
    </source>
</evidence>
<dbReference type="Pfam" id="PF05699">
    <property type="entry name" value="Dimer_Tnp_hAT"/>
    <property type="match status" value="1"/>
</dbReference>
<organism evidence="2 4">
    <name type="scientific">Mycena maculata</name>
    <dbReference type="NCBI Taxonomy" id="230809"/>
    <lineage>
        <taxon>Eukaryota</taxon>
        <taxon>Fungi</taxon>
        <taxon>Dikarya</taxon>
        <taxon>Basidiomycota</taxon>
        <taxon>Agaricomycotina</taxon>
        <taxon>Agaricomycetes</taxon>
        <taxon>Agaricomycetidae</taxon>
        <taxon>Agaricales</taxon>
        <taxon>Marasmiineae</taxon>
        <taxon>Mycenaceae</taxon>
        <taxon>Mycena</taxon>
    </lineage>
</organism>
<keyword evidence="4" id="KW-1185">Reference proteome</keyword>
<dbReference type="EMBL" id="JARJLG010000108">
    <property type="protein sequence ID" value="KAJ7744248.1"/>
    <property type="molecule type" value="Genomic_DNA"/>
</dbReference>
<gene>
    <name evidence="2" type="ORF">DFH07DRAFT_749585</name>
    <name evidence="3" type="ORF">DFH07DRAFT_749589</name>
</gene>
<reference evidence="2" key="1">
    <citation type="submission" date="2023-03" db="EMBL/GenBank/DDBJ databases">
        <title>Massive genome expansion in bonnet fungi (Mycena s.s.) driven by repeated elements and novel gene families across ecological guilds.</title>
        <authorList>
            <consortium name="Lawrence Berkeley National Laboratory"/>
            <person name="Harder C.B."/>
            <person name="Miyauchi S."/>
            <person name="Viragh M."/>
            <person name="Kuo A."/>
            <person name="Thoen E."/>
            <person name="Andreopoulos B."/>
            <person name="Lu D."/>
            <person name="Skrede I."/>
            <person name="Drula E."/>
            <person name="Henrissat B."/>
            <person name="Morin E."/>
            <person name="Kohler A."/>
            <person name="Barry K."/>
            <person name="LaButti K."/>
            <person name="Morin E."/>
            <person name="Salamov A."/>
            <person name="Lipzen A."/>
            <person name="Mereny Z."/>
            <person name="Hegedus B."/>
            <person name="Baldrian P."/>
            <person name="Stursova M."/>
            <person name="Weitz H."/>
            <person name="Taylor A."/>
            <person name="Grigoriev I.V."/>
            <person name="Nagy L.G."/>
            <person name="Martin F."/>
            <person name="Kauserud H."/>
        </authorList>
    </citation>
    <scope>NUCLEOTIDE SEQUENCE</scope>
    <source>
        <strain evidence="2">CBHHK188m</strain>
    </source>
</reference>
<protein>
    <recommendedName>
        <fullName evidence="1">HAT C-terminal dimerisation domain-containing protein</fullName>
    </recommendedName>
</protein>
<name>A0AAD7IJE6_9AGAR</name>
<sequence length="67" mass="7027">QLHSIHFPILSHIAHDILAIPGVSIASSKHTMSDARSSMAATTATTVVMKELLNTSFGNGFGGISIH</sequence>
<feature type="non-terminal residue" evidence="2">
    <location>
        <position position="1"/>
    </location>
</feature>
<evidence type="ECO:0000259" key="1">
    <source>
        <dbReference type="Pfam" id="PF05699"/>
    </source>
</evidence>
<dbReference type="AlphaFoldDB" id="A0AAD7IJE6"/>
<evidence type="ECO:0000313" key="4">
    <source>
        <dbReference type="Proteomes" id="UP001215280"/>
    </source>
</evidence>
<dbReference type="InterPro" id="IPR008906">
    <property type="entry name" value="HATC_C_dom"/>
</dbReference>
<feature type="domain" description="HAT C-terminal dimerisation" evidence="1">
    <location>
        <begin position="3"/>
        <end position="35"/>
    </location>
</feature>
<accession>A0AAD7IJE6</accession>
<proteinExistence type="predicted"/>
<dbReference type="EMBL" id="JARJLG010000108">
    <property type="protein sequence ID" value="KAJ7744253.1"/>
    <property type="molecule type" value="Genomic_DNA"/>
</dbReference>